<protein>
    <recommendedName>
        <fullName evidence="3">AlpA family phage regulatory protein</fullName>
    </recommendedName>
</protein>
<proteinExistence type="predicted"/>
<name>S3BAS2_9BURK</name>
<dbReference type="EMBL" id="ATCF01000025">
    <property type="protein sequence ID" value="EPD98398.1"/>
    <property type="molecule type" value="Genomic_DNA"/>
</dbReference>
<dbReference type="PATRIC" id="fig|1203554.3.peg.1868"/>
<dbReference type="InterPro" id="IPR010260">
    <property type="entry name" value="AlpA"/>
</dbReference>
<dbReference type="STRING" id="1203554.HMPREF1476_01783"/>
<evidence type="ECO:0000313" key="1">
    <source>
        <dbReference type="EMBL" id="EPD98398.1"/>
    </source>
</evidence>
<dbReference type="Gene3D" id="1.10.238.160">
    <property type="match status" value="1"/>
</dbReference>
<evidence type="ECO:0000313" key="2">
    <source>
        <dbReference type="Proteomes" id="UP000014400"/>
    </source>
</evidence>
<reference evidence="1 2" key="1">
    <citation type="submission" date="2013-04" db="EMBL/GenBank/DDBJ databases">
        <title>The Genome Sequence of Sutterella wadsworthensis HGA0223.</title>
        <authorList>
            <consortium name="The Broad Institute Genomics Platform"/>
            <person name="Earl A."/>
            <person name="Ward D."/>
            <person name="Feldgarden M."/>
            <person name="Gevers D."/>
            <person name="Schmidt T.M."/>
            <person name="Dover J."/>
            <person name="Dai D."/>
            <person name="Walker B."/>
            <person name="Young S."/>
            <person name="Zeng Q."/>
            <person name="Gargeya S."/>
            <person name="Fitzgerald M."/>
            <person name="Haas B."/>
            <person name="Abouelleil A."/>
            <person name="Allen A.W."/>
            <person name="Alvarado L."/>
            <person name="Arachchi H.M."/>
            <person name="Berlin A.M."/>
            <person name="Chapman S.B."/>
            <person name="Gainer-Dewar J."/>
            <person name="Goldberg J."/>
            <person name="Griggs A."/>
            <person name="Gujja S."/>
            <person name="Hansen M."/>
            <person name="Howarth C."/>
            <person name="Imamovic A."/>
            <person name="Ireland A."/>
            <person name="Larimer J."/>
            <person name="McCowan C."/>
            <person name="Murphy C."/>
            <person name="Pearson M."/>
            <person name="Poon T.W."/>
            <person name="Priest M."/>
            <person name="Roberts A."/>
            <person name="Saif S."/>
            <person name="Shea T."/>
            <person name="Sisk P."/>
            <person name="Sykes S."/>
            <person name="Wortman J."/>
            <person name="Nusbaum C."/>
            <person name="Birren B."/>
        </authorList>
    </citation>
    <scope>NUCLEOTIDE SEQUENCE [LARGE SCALE GENOMIC DNA]</scope>
    <source>
        <strain evidence="1 2">HGA0223</strain>
    </source>
</reference>
<keyword evidence="2" id="KW-1185">Reference proteome</keyword>
<accession>S3BAS2</accession>
<dbReference type="RefSeq" id="WP_016474947.1">
    <property type="nucleotide sequence ID" value="NZ_KE150480.1"/>
</dbReference>
<sequence>MTKKLFYRASEAQEHTALARSTFYAYIAKGLLPPPIKVGDRASAWLVSEIVAVNKARILGKTNEEIKALVSTLVEARSHMEGDADE</sequence>
<dbReference type="HOGENOM" id="CLU_140176_5_1_4"/>
<dbReference type="AlphaFoldDB" id="S3BAS2"/>
<comment type="caution">
    <text evidence="1">The sequence shown here is derived from an EMBL/GenBank/DDBJ whole genome shotgun (WGS) entry which is preliminary data.</text>
</comment>
<dbReference type="Proteomes" id="UP000014400">
    <property type="component" value="Unassembled WGS sequence"/>
</dbReference>
<organism evidence="1 2">
    <name type="scientific">Sutterella wadsworthensis HGA0223</name>
    <dbReference type="NCBI Taxonomy" id="1203554"/>
    <lineage>
        <taxon>Bacteria</taxon>
        <taxon>Pseudomonadati</taxon>
        <taxon>Pseudomonadota</taxon>
        <taxon>Betaproteobacteria</taxon>
        <taxon>Burkholderiales</taxon>
        <taxon>Sutterellaceae</taxon>
        <taxon>Sutterella</taxon>
    </lineage>
</organism>
<evidence type="ECO:0008006" key="3">
    <source>
        <dbReference type="Google" id="ProtNLM"/>
    </source>
</evidence>
<gene>
    <name evidence="1" type="ORF">HMPREF1476_01783</name>
</gene>
<dbReference type="Pfam" id="PF05930">
    <property type="entry name" value="Phage_AlpA"/>
    <property type="match status" value="1"/>
</dbReference>
<dbReference type="eggNOG" id="COG3311">
    <property type="taxonomic scope" value="Bacteria"/>
</dbReference>